<organism evidence="1 2">
    <name type="scientific">Oryzias latipes</name>
    <name type="common">Japanese rice fish</name>
    <name type="synonym">Japanese killifish</name>
    <dbReference type="NCBI Taxonomy" id="8090"/>
    <lineage>
        <taxon>Eukaryota</taxon>
        <taxon>Metazoa</taxon>
        <taxon>Chordata</taxon>
        <taxon>Craniata</taxon>
        <taxon>Vertebrata</taxon>
        <taxon>Euteleostomi</taxon>
        <taxon>Actinopterygii</taxon>
        <taxon>Neopterygii</taxon>
        <taxon>Teleostei</taxon>
        <taxon>Neoteleostei</taxon>
        <taxon>Acanthomorphata</taxon>
        <taxon>Ovalentaria</taxon>
        <taxon>Atherinomorphae</taxon>
        <taxon>Beloniformes</taxon>
        <taxon>Adrianichthyidae</taxon>
        <taxon>Oryziinae</taxon>
        <taxon>Oryzias</taxon>
    </lineage>
</organism>
<reference key="1">
    <citation type="journal article" date="2007" name="Nature">
        <title>The medaka draft genome and insights into vertebrate genome evolution.</title>
        <authorList>
            <person name="Kasahara M."/>
            <person name="Naruse K."/>
            <person name="Sasaki S."/>
            <person name="Nakatani Y."/>
            <person name="Qu W."/>
            <person name="Ahsan B."/>
            <person name="Yamada T."/>
            <person name="Nagayasu Y."/>
            <person name="Doi K."/>
            <person name="Kasai Y."/>
            <person name="Jindo T."/>
            <person name="Kobayashi D."/>
            <person name="Shimada A."/>
            <person name="Toyoda A."/>
            <person name="Kuroki Y."/>
            <person name="Fujiyama A."/>
            <person name="Sasaki T."/>
            <person name="Shimizu A."/>
            <person name="Asakawa S."/>
            <person name="Shimizu N."/>
            <person name="Hashimoto S."/>
            <person name="Yang J."/>
            <person name="Lee Y."/>
            <person name="Matsushima K."/>
            <person name="Sugano S."/>
            <person name="Sakaizumi M."/>
            <person name="Narita T."/>
            <person name="Ohishi K."/>
            <person name="Haga S."/>
            <person name="Ohta F."/>
            <person name="Nomoto H."/>
            <person name="Nogata K."/>
            <person name="Morishita T."/>
            <person name="Endo T."/>
            <person name="Shin-I T."/>
            <person name="Takeda H."/>
            <person name="Morishita S."/>
            <person name="Kohara Y."/>
        </authorList>
    </citation>
    <scope>NUCLEOTIDE SEQUENCE [LARGE SCALE GENOMIC DNA]</scope>
    <source>
        <strain>Hd-rR</strain>
    </source>
</reference>
<name>A0A3P9KWG2_ORYLA</name>
<protein>
    <submittedName>
        <fullName evidence="1">Uncharacterized protein</fullName>
    </submittedName>
</protein>
<reference evidence="1 2" key="2">
    <citation type="submission" date="2017-04" db="EMBL/GenBank/DDBJ databases">
        <title>CpG methylation of centromeres and impact of large insertions on vertebrate speciation.</title>
        <authorList>
            <person name="Ichikawa K."/>
            <person name="Yoshimura J."/>
            <person name="Morishita S."/>
        </authorList>
    </citation>
    <scope>NUCLEOTIDE SEQUENCE</scope>
    <source>
        <strain evidence="1 2">HNI</strain>
    </source>
</reference>
<dbReference type="Ensembl" id="ENSORLT00020019961.1">
    <property type="protein sequence ID" value="ENSORLP00020012716.1"/>
    <property type="gene ID" value="ENSORLG00020013644.1"/>
</dbReference>
<accession>A0A3P9KWG2</accession>
<reference evidence="1" key="4">
    <citation type="submission" date="2025-09" db="UniProtKB">
        <authorList>
            <consortium name="Ensembl"/>
        </authorList>
    </citation>
    <scope>IDENTIFICATION</scope>
    <source>
        <strain evidence="1">HNI</strain>
    </source>
</reference>
<reference evidence="1" key="3">
    <citation type="submission" date="2025-08" db="UniProtKB">
        <authorList>
            <consortium name="Ensembl"/>
        </authorList>
    </citation>
    <scope>IDENTIFICATION</scope>
    <source>
        <strain evidence="1">HNI</strain>
    </source>
</reference>
<dbReference type="AlphaFoldDB" id="A0A3P9KWG2"/>
<evidence type="ECO:0000313" key="1">
    <source>
        <dbReference type="Ensembl" id="ENSORLP00020012716.1"/>
    </source>
</evidence>
<sequence>VHSLDDVPAVIEDSTDVLRIHGAGKVRVTVMFAVTAGRKLIPDEELCSSDLWVFNSIRNTFFILWKIILQFGFSIHHKTNRSEKVERLSEAVGGVVLSDHHVVAAAAGSDHAGNLHVGKNGEFPTIKTLDPLSSFSHFYLLEVDFIHLEPKQQLGCSGCLLPGQWASNQLFQVLRFSGLRSEVFPGICCSHSSSLGVTARVLQLPQAPLSPPLSMLSPVLLSLKFFCIFFQPLDCGATCILSLPASYTLQLCAGLFQAPLYTAYTLGLVWCGRSTPWVLSGVVDLHLGSCLVW</sequence>
<dbReference type="Proteomes" id="UP000265180">
    <property type="component" value="Chromosome 20"/>
</dbReference>
<proteinExistence type="predicted"/>
<evidence type="ECO:0000313" key="2">
    <source>
        <dbReference type="Proteomes" id="UP000265180"/>
    </source>
</evidence>